<dbReference type="EMBL" id="AJTX02000004">
    <property type="protein sequence ID" value="KKI99774.1"/>
    <property type="molecule type" value="Genomic_DNA"/>
</dbReference>
<dbReference type="SUPFAM" id="SSF52172">
    <property type="entry name" value="CheY-like"/>
    <property type="match status" value="1"/>
</dbReference>
<keyword evidence="2" id="KW-0808">Transferase</keyword>
<proteinExistence type="inferred from homology"/>
<accession>A0A0M2PUI1</accession>
<dbReference type="Pfam" id="PF00072">
    <property type="entry name" value="Response_reg"/>
    <property type="match status" value="1"/>
</dbReference>
<dbReference type="Gene3D" id="3.40.50.2300">
    <property type="match status" value="1"/>
</dbReference>
<dbReference type="STRING" id="317619.GCA_000332315_00317"/>
<dbReference type="SMART" id="SM00044">
    <property type="entry name" value="CYCc"/>
    <property type="match status" value="1"/>
</dbReference>
<dbReference type="Pfam" id="PF01590">
    <property type="entry name" value="GAF"/>
    <property type="match status" value="2"/>
</dbReference>
<dbReference type="GO" id="GO:0000160">
    <property type="term" value="P:phosphorelay signal transduction system"/>
    <property type="evidence" value="ECO:0007669"/>
    <property type="project" value="InterPro"/>
</dbReference>
<dbReference type="PROSITE" id="PS50110">
    <property type="entry name" value="RESPONSE_REGULATORY"/>
    <property type="match status" value="1"/>
</dbReference>
<dbReference type="PANTHER" id="PTHR43081:SF1">
    <property type="entry name" value="ADENYLATE CYCLASE, TERMINAL-DIFFERENTIATION SPECIFIC"/>
    <property type="match status" value="1"/>
</dbReference>
<dbReference type="AlphaFoldDB" id="A0A0M2PUI1"/>
<dbReference type="PANTHER" id="PTHR43081">
    <property type="entry name" value="ADENYLATE CYCLASE, TERMINAL-DIFFERENTIATION SPECIFIC-RELATED"/>
    <property type="match status" value="1"/>
</dbReference>
<evidence type="ECO:0000256" key="1">
    <source>
        <dbReference type="ARBA" id="ARBA00005381"/>
    </source>
</evidence>
<dbReference type="eggNOG" id="COG3437">
    <property type="taxonomic scope" value="Bacteria"/>
</dbReference>
<keyword evidence="3" id="KW-0418">Kinase</keyword>
<dbReference type="InterPro" id="IPR050697">
    <property type="entry name" value="Adenylyl/Guanylyl_Cyclase_3/4"/>
</dbReference>
<dbReference type="Gene3D" id="3.30.450.40">
    <property type="match status" value="3"/>
</dbReference>
<dbReference type="Proteomes" id="UP000034681">
    <property type="component" value="Unassembled WGS sequence"/>
</dbReference>
<comment type="caution">
    <text evidence="8">The sequence shown here is derived from an EMBL/GenBank/DDBJ whole genome shotgun (WGS) entry which is preliminary data.</text>
</comment>
<dbReference type="InterPro" id="IPR001789">
    <property type="entry name" value="Sig_transdc_resp-reg_receiver"/>
</dbReference>
<name>A0A0M2PUI1_PROHO</name>
<dbReference type="SMART" id="SM00448">
    <property type="entry name" value="REC"/>
    <property type="match status" value="1"/>
</dbReference>
<dbReference type="PROSITE" id="PS50125">
    <property type="entry name" value="GUANYLATE_CYCLASE_2"/>
    <property type="match status" value="1"/>
</dbReference>
<protein>
    <submittedName>
        <fullName evidence="8">Guanylate cyclase</fullName>
    </submittedName>
</protein>
<reference evidence="8" key="1">
    <citation type="submission" date="2012-04" db="EMBL/GenBank/DDBJ databases">
        <authorList>
            <person name="Borisov I.G."/>
            <person name="Ivanikova N.V."/>
            <person name="Pinevich A.V."/>
        </authorList>
    </citation>
    <scope>NUCLEOTIDE SEQUENCE</scope>
    <source>
        <strain evidence="8">CALU 1027</strain>
    </source>
</reference>
<dbReference type="GO" id="GO:0009190">
    <property type="term" value="P:cyclic nucleotide biosynthetic process"/>
    <property type="evidence" value="ECO:0007669"/>
    <property type="project" value="InterPro"/>
</dbReference>
<dbReference type="InterPro" id="IPR003018">
    <property type="entry name" value="GAF"/>
</dbReference>
<organism evidence="8 9">
    <name type="scientific">Prochlorothrix hollandica PCC 9006 = CALU 1027</name>
    <dbReference type="NCBI Taxonomy" id="317619"/>
    <lineage>
        <taxon>Bacteria</taxon>
        <taxon>Bacillati</taxon>
        <taxon>Cyanobacteriota</taxon>
        <taxon>Cyanophyceae</taxon>
        <taxon>Prochlorotrichales</taxon>
        <taxon>Prochlorotrichaceae</taxon>
        <taxon>Prochlorothrix</taxon>
    </lineage>
</organism>
<comment type="similarity">
    <text evidence="1">Belongs to the adenylyl cyclase class-3 family.</text>
</comment>
<dbReference type="GO" id="GO:0004016">
    <property type="term" value="F:adenylate cyclase activity"/>
    <property type="evidence" value="ECO:0007669"/>
    <property type="project" value="UniProtKB-ARBA"/>
</dbReference>
<feature type="domain" description="Response regulatory" evidence="6">
    <location>
        <begin position="10"/>
        <end position="125"/>
    </location>
</feature>
<dbReference type="Pfam" id="PF00211">
    <property type="entry name" value="Guanylate_cyc"/>
    <property type="match status" value="1"/>
</dbReference>
<evidence type="ECO:0000256" key="4">
    <source>
        <dbReference type="PROSITE-ProRule" id="PRU00169"/>
    </source>
</evidence>
<feature type="domain" description="Guanylate cyclase" evidence="7">
    <location>
        <begin position="661"/>
        <end position="795"/>
    </location>
</feature>
<dbReference type="CDD" id="cd07302">
    <property type="entry name" value="CHD"/>
    <property type="match status" value="1"/>
</dbReference>
<feature type="modified residue" description="4-aspartylphosphate" evidence="4">
    <location>
        <position position="59"/>
    </location>
</feature>
<dbReference type="eggNOG" id="COG2203">
    <property type="taxonomic scope" value="Bacteria"/>
</dbReference>
<dbReference type="SMART" id="SM00065">
    <property type="entry name" value="GAF"/>
    <property type="match status" value="2"/>
</dbReference>
<sequence length="840" mass="91659">MQGKRMPKSRILIVDDEPDNLDLLYRTFRREYQVLRASSGPEALELLSQQSDVSVIISDQRMPRMSGTEFLSLTAAQYPDIVRILLTGYTDVDDLVDAINAGRVFRYVTKPWNEQELRDVVQQAISTHNLLQTRTRELRRSLRQESLLNAISTALRRALDYRQLLQILVETVGDIFEADVCMLKLLQGGQFTTETCFFHNASGWSPNPTLTHSYGALLAQTVWETENLQVIHDTEQEGLLQAMVDEEQSLGDIYQLLGIRSSLIIPMVYQQDLLAVLALHQCHEVRTWQEDDIQLAGLVAGQAASAVSQALAYEQVKTLAQRQALVNSITNAIRSSLEPEAIFSAITQELGEALGVDSCALSLWTEEDEYVHCVGLYTLKNRLSWLKTAAVGDSSWGAVGPGTAEDNSRRGDAPLDPPSEPWGDGLLAKTSMAMVDPMSTAATVSMTPASSNGVVKGVTSGVNPTAAVAVGRSDATPGGPEAGKAEAPGVTGSGSPLPDSMDRPMDQQTELPQSYSPIQGNPVLTRLLQTHRPVIVDSSHNPSDLAIDRLSVEQPTQSLLVVPLLIDTQLIGSISLRQVEYARQWRAADIELAQLVAAQAAIAVQQSRLYETTRKQAEELSKLNIYLTETVLERFLPPTMVKKAAAGTLVLDLQPEPRLVTIVFTDIVGFTPLSNQLQARGIAELLNQYLGEMSQVIFANGGTIDKFIGDAVLCLFGAPEELAPEEQVQRAVATARQMFRTLARLNDQWMATGRPAVQFRCGIHQGDAVVGLFGSRERSDYTAIGPCVNIAARLQEAAKPNRILVSAKVASYLSPTEMESAGDLSLKGVSELVSAYTVNP</sequence>
<dbReference type="SUPFAM" id="SSF55073">
    <property type="entry name" value="Nucleotide cyclase"/>
    <property type="match status" value="1"/>
</dbReference>
<dbReference type="eggNOG" id="COG2114">
    <property type="taxonomic scope" value="Bacteria"/>
</dbReference>
<evidence type="ECO:0000313" key="9">
    <source>
        <dbReference type="Proteomes" id="UP000034681"/>
    </source>
</evidence>
<dbReference type="InterPro" id="IPR011006">
    <property type="entry name" value="CheY-like_superfamily"/>
</dbReference>
<feature type="region of interest" description="Disordered" evidence="5">
    <location>
        <begin position="472"/>
        <end position="508"/>
    </location>
</feature>
<dbReference type="GO" id="GO:0016301">
    <property type="term" value="F:kinase activity"/>
    <property type="evidence" value="ECO:0007669"/>
    <property type="project" value="UniProtKB-KW"/>
</dbReference>
<keyword evidence="9" id="KW-1185">Reference proteome</keyword>
<evidence type="ECO:0000256" key="5">
    <source>
        <dbReference type="SAM" id="MobiDB-lite"/>
    </source>
</evidence>
<evidence type="ECO:0000259" key="7">
    <source>
        <dbReference type="PROSITE" id="PS50125"/>
    </source>
</evidence>
<keyword evidence="4" id="KW-0597">Phosphoprotein</keyword>
<gene>
    <name evidence="8" type="ORF">PROH_07870</name>
</gene>
<dbReference type="InterPro" id="IPR029016">
    <property type="entry name" value="GAF-like_dom_sf"/>
</dbReference>
<evidence type="ECO:0000256" key="3">
    <source>
        <dbReference type="ARBA" id="ARBA00022777"/>
    </source>
</evidence>
<dbReference type="InterPro" id="IPR029787">
    <property type="entry name" value="Nucleotide_cyclase"/>
</dbReference>
<dbReference type="SUPFAM" id="SSF55781">
    <property type="entry name" value="GAF domain-like"/>
    <property type="match status" value="2"/>
</dbReference>
<dbReference type="Gene3D" id="3.30.70.1230">
    <property type="entry name" value="Nucleotide cyclase"/>
    <property type="match status" value="1"/>
</dbReference>
<dbReference type="CDD" id="cd17569">
    <property type="entry name" value="REC_HupR-like"/>
    <property type="match status" value="1"/>
</dbReference>
<feature type="region of interest" description="Disordered" evidence="5">
    <location>
        <begin position="396"/>
        <end position="423"/>
    </location>
</feature>
<dbReference type="eggNOG" id="COG2205">
    <property type="taxonomic scope" value="Bacteria"/>
</dbReference>
<evidence type="ECO:0000259" key="6">
    <source>
        <dbReference type="PROSITE" id="PS50110"/>
    </source>
</evidence>
<evidence type="ECO:0000313" key="8">
    <source>
        <dbReference type="EMBL" id="KKI99774.1"/>
    </source>
</evidence>
<evidence type="ECO:0000256" key="2">
    <source>
        <dbReference type="ARBA" id="ARBA00022679"/>
    </source>
</evidence>
<dbReference type="InterPro" id="IPR001054">
    <property type="entry name" value="A/G_cyclase"/>
</dbReference>